<dbReference type="Proteomes" id="UP000694050">
    <property type="component" value="Unassembled WGS sequence"/>
</dbReference>
<feature type="compositionally biased region" description="Basic and acidic residues" evidence="1">
    <location>
        <begin position="42"/>
        <end position="58"/>
    </location>
</feature>
<dbReference type="InterPro" id="IPR005066">
    <property type="entry name" value="MoCF_OxRdtse_dimer"/>
</dbReference>
<dbReference type="GO" id="GO:0005777">
    <property type="term" value="C:peroxisome"/>
    <property type="evidence" value="ECO:0007669"/>
    <property type="project" value="TreeGrafter"/>
</dbReference>
<feature type="region of interest" description="Disordered" evidence="1">
    <location>
        <begin position="27"/>
        <end position="71"/>
    </location>
</feature>
<sequence length="860" mass="97239">MQPDIPYRQTHQQAPDEWKLEQGLEPARLGIRNQSSIQINTEPHRLNPSDQEELKGPDIPEDPDLDVQDERPGWKGYVEWEDYPEKKAKAHQRFSRFTFPPPPEFQLEPLPATNPVLEGKRWKLWHKAIGGVLDQVPQISWETVLKEKHPEMLHLLEFPYNGEAPKSLLTKDYIMPNELHFVRNHGGIPDIEASAYDIRLDGLVNDPKTLTLADLQDESLFPRVSKLVTIQCSGTRRFEQIVEYPGEGDEMINAPWAEGAIGTAKWTGVSLKKVIKYCGGLKDGAKHLELYGADTYFKGGQCMNYVVSVPWSKVKANEVILAWEMNDKPLPKIHGFPLRAVVFGYIGARSCKWLYRIKAIEKPSLAPVQSREYLYFQQQTGKHNQLPTMGIQIQEMPVSSAIMSPWNKEVVVHDGEIEVKGWAYSGGGRWPERVEISSDGGYVWYAVPIENLSPKHKFAWRTFTGKVPCDHEGWTELVVRCWDNSLNTQPMESDEAPVYTLAEGKPVEDPTSSVVLRGPKVRGRGLALLADTQLIETLAHFPRERIPERVVHAKAAGAWGYFECTHDITDWCSAAPFRRIGKQTQVLASLSTVAGEKGSSDTLRDIRGFALKMKTEEGNWDFVRNDLPIFFIRDPAKTFTITTKKALTVSCSGSDLGGVPQSLKNVNGFGNHTFKFGKPEDGSFKYVKIHFKPDAGIKNLSQEDAVRLAGEEPDYHVKDMYNSIERGGHPAWTMYLQVMDPKEAETYKWNIFDITKIWPHKDYPLIPVGKLVLNKNPENHFHDIEQAAFSPSTLIPGIAPSADIMLHARMFSYSDAAGYRVGPNYQQLPCNRPLDAYSPYQRDGPMRLDGNYGSDPDYDL</sequence>
<dbReference type="InterPro" id="IPR000572">
    <property type="entry name" value="OxRdtase_Mopterin-bd_dom"/>
</dbReference>
<dbReference type="InterPro" id="IPR018028">
    <property type="entry name" value="Catalase"/>
</dbReference>
<dbReference type="SMART" id="SM01060">
    <property type="entry name" value="Catalase"/>
    <property type="match status" value="1"/>
</dbReference>
<feature type="compositionally biased region" description="Polar residues" evidence="1">
    <location>
        <begin position="32"/>
        <end position="41"/>
    </location>
</feature>
<dbReference type="GO" id="GO:0004096">
    <property type="term" value="F:catalase activity"/>
    <property type="evidence" value="ECO:0007669"/>
    <property type="project" value="InterPro"/>
</dbReference>
<dbReference type="PROSITE" id="PS00438">
    <property type="entry name" value="CATALASE_2"/>
    <property type="match status" value="1"/>
</dbReference>
<dbReference type="InterPro" id="IPR024708">
    <property type="entry name" value="Catalase_AS"/>
</dbReference>
<comment type="caution">
    <text evidence="3">The sequence shown here is derived from an EMBL/GenBank/DDBJ whole genome shotgun (WGS) entry which is preliminary data.</text>
</comment>
<evidence type="ECO:0000313" key="3">
    <source>
        <dbReference type="EMBL" id="KAG7406197.1"/>
    </source>
</evidence>
<reference evidence="3" key="1">
    <citation type="submission" date="2021-04" db="EMBL/GenBank/DDBJ databases">
        <title>First draft genome resource for Brassicaceae pathogens Fusarium oxysporum f. sp. raphani and Fusarium oxysporum f. sp. rapae.</title>
        <authorList>
            <person name="Asai S."/>
        </authorList>
    </citation>
    <scope>NUCLEOTIDE SEQUENCE</scope>
    <source>
        <strain evidence="3">Tf1208</strain>
    </source>
</reference>
<evidence type="ECO:0000259" key="2">
    <source>
        <dbReference type="SMART" id="SM01060"/>
    </source>
</evidence>
<dbReference type="FunFam" id="3.90.420.10:FF:000002">
    <property type="entry name" value="sulfite oxidase, mitochondrial"/>
    <property type="match status" value="1"/>
</dbReference>
<feature type="domain" description="Catalase core" evidence="2">
    <location>
        <begin position="500"/>
        <end position="859"/>
    </location>
</feature>
<dbReference type="GO" id="GO:0005739">
    <property type="term" value="C:mitochondrion"/>
    <property type="evidence" value="ECO:0007669"/>
    <property type="project" value="TreeGrafter"/>
</dbReference>
<dbReference type="CDD" id="cd02110">
    <property type="entry name" value="SO_family_Moco_dimer"/>
    <property type="match status" value="1"/>
</dbReference>
<dbReference type="PANTHER" id="PTHR11465:SF26">
    <property type="entry name" value="CATALASE 2"/>
    <property type="match status" value="1"/>
</dbReference>
<dbReference type="Pfam" id="PF00199">
    <property type="entry name" value="Catalase"/>
    <property type="match status" value="2"/>
</dbReference>
<name>A0A8J5NSY5_FUSOX</name>
<gene>
    <name evidence="3" type="primary">CATA</name>
    <name evidence="3" type="ORF">Forpe1208_v013802</name>
</gene>
<evidence type="ECO:0000256" key="1">
    <source>
        <dbReference type="SAM" id="MobiDB-lite"/>
    </source>
</evidence>
<feature type="region of interest" description="Disordered" evidence="1">
    <location>
        <begin position="832"/>
        <end position="860"/>
    </location>
</feature>
<dbReference type="PROSITE" id="PS51402">
    <property type="entry name" value="CATALASE_3"/>
    <property type="match status" value="1"/>
</dbReference>
<dbReference type="GO" id="GO:0042542">
    <property type="term" value="P:response to hydrogen peroxide"/>
    <property type="evidence" value="ECO:0007669"/>
    <property type="project" value="TreeGrafter"/>
</dbReference>
<dbReference type="EMBL" id="JAELUQ010000011">
    <property type="protein sequence ID" value="KAG7406197.1"/>
    <property type="molecule type" value="Genomic_DNA"/>
</dbReference>
<dbReference type="GO" id="GO:0042744">
    <property type="term" value="P:hydrogen peroxide catabolic process"/>
    <property type="evidence" value="ECO:0007669"/>
    <property type="project" value="TreeGrafter"/>
</dbReference>
<dbReference type="GO" id="GO:0020037">
    <property type="term" value="F:heme binding"/>
    <property type="evidence" value="ECO:0007669"/>
    <property type="project" value="InterPro"/>
</dbReference>
<dbReference type="GO" id="GO:0030151">
    <property type="term" value="F:molybdenum ion binding"/>
    <property type="evidence" value="ECO:0007669"/>
    <property type="project" value="InterPro"/>
</dbReference>
<dbReference type="Pfam" id="PF03404">
    <property type="entry name" value="Mo-co_dimer"/>
    <property type="match status" value="1"/>
</dbReference>
<dbReference type="Pfam" id="PF00174">
    <property type="entry name" value="Oxidored_molyb"/>
    <property type="match status" value="1"/>
</dbReference>
<dbReference type="PANTHER" id="PTHR11465">
    <property type="entry name" value="CATALASE"/>
    <property type="match status" value="1"/>
</dbReference>
<accession>A0A8J5NSY5</accession>
<organism evidence="3 4">
    <name type="scientific">Fusarium oxysporum f. sp. rapae</name>
    <dbReference type="NCBI Taxonomy" id="485398"/>
    <lineage>
        <taxon>Eukaryota</taxon>
        <taxon>Fungi</taxon>
        <taxon>Dikarya</taxon>
        <taxon>Ascomycota</taxon>
        <taxon>Pezizomycotina</taxon>
        <taxon>Sordariomycetes</taxon>
        <taxon>Hypocreomycetidae</taxon>
        <taxon>Hypocreales</taxon>
        <taxon>Nectriaceae</taxon>
        <taxon>Fusarium</taxon>
        <taxon>Fusarium oxysporum species complex</taxon>
    </lineage>
</organism>
<dbReference type="InterPro" id="IPR011614">
    <property type="entry name" value="Catalase_core"/>
</dbReference>
<evidence type="ECO:0000313" key="4">
    <source>
        <dbReference type="Proteomes" id="UP000694050"/>
    </source>
</evidence>
<dbReference type="AlphaFoldDB" id="A0A8J5NSY5"/>
<protein>
    <submittedName>
        <fullName evidence="3">Peroxisomal catalase</fullName>
    </submittedName>
</protein>
<proteinExistence type="predicted"/>